<sequence length="924" mass="99662">MRQTLLDLKRTRSEQVVDSRTGMSGRSEADLLGLLVRGQEAFVTTDDLMLELFPDTGANESRRRLHLATLRRTLQDGGECVDVVAASGRRPRQAARGRSEGSALQRDGHAVAEPRGRTFLTGAIPEPNLPLIGRARDTEAASRGMLYGQCVTVTGAEGVGKTRLALEIAQNSAFADGVCWVSLEATNMPQAMLDVVGLQLCGDLSAGRGVFVQLKAQLADKEMLVILDGVDGAPLTAAELAEALLDAGDGIRVLATARRPLKTRREMVVQLAPLDVPAREASHGEILSSAAVRLFVAATRSAGSRFAAEEQNLAAVATLCRELGGIPLAIELAAVHGDPMDGLVRFAETHQQPLSAGANDDTPTPCRGELAAIIDLSVRALNDPARIALRWLAIFDASFSADGACDVLAAVGLDRPCAAKALADLVARSLVIRESPAQAPRYRLRNAVRRCALEMLDASAERPAATHAHASYLCMHFDRMRSHWRDTPIVEWLLDFQRELAAFRSASAWARSISGDATLAVKLAVVATPYLFDLSLVDECRTCASDALNILESGAHTLEEACQEKLQLLAAHGASIVYTHGPGPDARAAWLDVLALARKTGNREFELRALWGLWIIHRYAGEVRESLACAKEFSELCGEASTVPQKLIAARMEGISLHYAGRQAEARTILEPMIGADANEHLRWNIVGQQIEWRVGSLATLARICWLQGDGAKALELAEDALRAALQHQNAISVCYVLAESLVPMALLSRQFEAAQCALTTLSEMASRFGFSFWLVCSKAYTEFLGLVREGDARAISSAQTTFNQLRGVGNMAGFLTLAGQLAHSLMDAGRHAEALAIVQEALKRAEANGEHWYTAELLRIKGELCAAANHKVDAACLFSIAQDRAGLQTSHAFSRRAALSLATLWHEQGRTEAAIRSLEPFCI</sequence>
<protein>
    <recommendedName>
        <fullName evidence="4">NB-ARC domain-containing protein</fullName>
    </recommendedName>
</protein>
<dbReference type="PRINTS" id="PR00364">
    <property type="entry name" value="DISEASERSIST"/>
</dbReference>
<dbReference type="Gene3D" id="1.25.40.10">
    <property type="entry name" value="Tetratricopeptide repeat domain"/>
    <property type="match status" value="1"/>
</dbReference>
<evidence type="ECO:0000313" key="2">
    <source>
        <dbReference type="EMBL" id="ANB76387.1"/>
    </source>
</evidence>
<dbReference type="PANTHER" id="PTHR47691">
    <property type="entry name" value="REGULATOR-RELATED"/>
    <property type="match status" value="1"/>
</dbReference>
<evidence type="ECO:0000313" key="3">
    <source>
        <dbReference type="Proteomes" id="UP000076852"/>
    </source>
</evidence>
<evidence type="ECO:0008006" key="4">
    <source>
        <dbReference type="Google" id="ProtNLM"/>
    </source>
</evidence>
<dbReference type="InterPro" id="IPR011717">
    <property type="entry name" value="TPR-4"/>
</dbReference>
<dbReference type="GO" id="GO:0042802">
    <property type="term" value="F:identical protein binding"/>
    <property type="evidence" value="ECO:0007669"/>
    <property type="project" value="InterPro"/>
</dbReference>
<dbReference type="Pfam" id="PF07721">
    <property type="entry name" value="TPR_4"/>
    <property type="match status" value="3"/>
</dbReference>
<dbReference type="SUPFAM" id="SSF48452">
    <property type="entry name" value="TPR-like"/>
    <property type="match status" value="2"/>
</dbReference>
<dbReference type="STRING" id="1804984.AYM40_29580"/>
<dbReference type="InterPro" id="IPR027417">
    <property type="entry name" value="P-loop_NTPase"/>
</dbReference>
<gene>
    <name evidence="2" type="ORF">AYM40_29580</name>
</gene>
<feature type="region of interest" description="Disordered" evidence="1">
    <location>
        <begin position="88"/>
        <end position="111"/>
    </location>
</feature>
<proteinExistence type="predicted"/>
<dbReference type="AlphaFoldDB" id="A0A161HZT7"/>
<dbReference type="KEGG" id="buz:AYM40_29580"/>
<organism evidence="2 3">
    <name type="scientific">Paraburkholderia phytofirmans OLGA172</name>
    <dbReference type="NCBI Taxonomy" id="1417228"/>
    <lineage>
        <taxon>Bacteria</taxon>
        <taxon>Pseudomonadati</taxon>
        <taxon>Pseudomonadota</taxon>
        <taxon>Betaproteobacteria</taxon>
        <taxon>Burkholderiales</taxon>
        <taxon>Burkholderiaceae</taxon>
        <taxon>Paraburkholderia</taxon>
    </lineage>
</organism>
<dbReference type="PANTHER" id="PTHR47691:SF3">
    <property type="entry name" value="HTH-TYPE TRANSCRIPTIONAL REGULATOR RV0890C-RELATED"/>
    <property type="match status" value="1"/>
</dbReference>
<name>A0A161HZT7_9BURK</name>
<dbReference type="EMBL" id="CP014579">
    <property type="protein sequence ID" value="ANB76387.1"/>
    <property type="molecule type" value="Genomic_DNA"/>
</dbReference>
<evidence type="ECO:0000256" key="1">
    <source>
        <dbReference type="SAM" id="MobiDB-lite"/>
    </source>
</evidence>
<accession>A0A161HZT7</accession>
<reference evidence="2 3" key="1">
    <citation type="journal article" date="2016" name="Gene">
        <title>PacBio SMRT assembly of a complex multi-replicon genome reveals chlorocatechol degradative operon in a region of genome plasticity.</title>
        <authorList>
            <person name="Ricker N."/>
            <person name="Shen S.Y."/>
            <person name="Goordial J."/>
            <person name="Jin S."/>
            <person name="Fulthorpe R.R."/>
        </authorList>
    </citation>
    <scope>NUCLEOTIDE SEQUENCE [LARGE SCALE GENOMIC DNA]</scope>
    <source>
        <strain evidence="2 3">OLGA172</strain>
    </source>
</reference>
<dbReference type="Proteomes" id="UP000076852">
    <property type="component" value="Chromosome 2"/>
</dbReference>
<keyword evidence="3" id="KW-1185">Reference proteome</keyword>
<dbReference type="SUPFAM" id="SSF52540">
    <property type="entry name" value="P-loop containing nucleoside triphosphate hydrolases"/>
    <property type="match status" value="1"/>
</dbReference>
<dbReference type="Gene3D" id="3.40.50.300">
    <property type="entry name" value="P-loop containing nucleotide triphosphate hydrolases"/>
    <property type="match status" value="1"/>
</dbReference>
<dbReference type="InterPro" id="IPR011990">
    <property type="entry name" value="TPR-like_helical_dom_sf"/>
</dbReference>